<sequence length="305" mass="34987">MTIASNREDLLDLSAPGIQPMTPFYTFLHFPPLCNTEARVDLFRRFQEETRYLDRTFEPKTQVLVFLGLLYPPLLVLYLLVSITDLSGCLVLSSLPLFDLDQPEVLCWSMESSACSWTCLVALDVLFRFFDLVMIIFFLGVLHDTSSLLCQPPVLFPEPIYSYRPALCCYSRSNFRYRLLLLSFFFCFDHPPSSRRLICLLGSPAEILLRYNLRQKPLPLAKNRFIAEKTVSPSVLDFHSTTWPATGTPRSQISPPGQDMDYSSDSEGENMDTHLERHRTPSPSSSPPEIRVLEDDFNQIVQIFH</sequence>
<evidence type="ECO:0000256" key="1">
    <source>
        <dbReference type="SAM" id="MobiDB-lite"/>
    </source>
</evidence>
<organism evidence="3 4">
    <name type="scientific">Trichonephila inaurata madagascariensis</name>
    <dbReference type="NCBI Taxonomy" id="2747483"/>
    <lineage>
        <taxon>Eukaryota</taxon>
        <taxon>Metazoa</taxon>
        <taxon>Ecdysozoa</taxon>
        <taxon>Arthropoda</taxon>
        <taxon>Chelicerata</taxon>
        <taxon>Arachnida</taxon>
        <taxon>Araneae</taxon>
        <taxon>Araneomorphae</taxon>
        <taxon>Entelegynae</taxon>
        <taxon>Araneoidea</taxon>
        <taxon>Nephilidae</taxon>
        <taxon>Trichonephila</taxon>
        <taxon>Trichonephila inaurata</taxon>
    </lineage>
</organism>
<evidence type="ECO:0000313" key="4">
    <source>
        <dbReference type="Proteomes" id="UP000886998"/>
    </source>
</evidence>
<comment type="caution">
    <text evidence="3">The sequence shown here is derived from an EMBL/GenBank/DDBJ whole genome shotgun (WGS) entry which is preliminary data.</text>
</comment>
<evidence type="ECO:0000256" key="2">
    <source>
        <dbReference type="SAM" id="Phobius"/>
    </source>
</evidence>
<protein>
    <submittedName>
        <fullName evidence="3">Uncharacterized protein</fullName>
    </submittedName>
</protein>
<keyword evidence="4" id="KW-1185">Reference proteome</keyword>
<keyword evidence="2" id="KW-1133">Transmembrane helix</keyword>
<dbReference type="AlphaFoldDB" id="A0A8X6YAU4"/>
<feature type="compositionally biased region" description="Polar residues" evidence="1">
    <location>
        <begin position="242"/>
        <end position="261"/>
    </location>
</feature>
<proteinExistence type="predicted"/>
<dbReference type="EMBL" id="BMAV01017582">
    <property type="protein sequence ID" value="GFY69385.1"/>
    <property type="molecule type" value="Genomic_DNA"/>
</dbReference>
<name>A0A8X6YAU4_9ARAC</name>
<reference evidence="3" key="1">
    <citation type="submission" date="2020-08" db="EMBL/GenBank/DDBJ databases">
        <title>Multicomponent nature underlies the extraordinary mechanical properties of spider dragline silk.</title>
        <authorList>
            <person name="Kono N."/>
            <person name="Nakamura H."/>
            <person name="Mori M."/>
            <person name="Yoshida Y."/>
            <person name="Ohtoshi R."/>
            <person name="Malay A.D."/>
            <person name="Moran D.A.P."/>
            <person name="Tomita M."/>
            <person name="Numata K."/>
            <person name="Arakawa K."/>
        </authorList>
    </citation>
    <scope>NUCLEOTIDE SEQUENCE</scope>
</reference>
<keyword evidence="2" id="KW-0812">Transmembrane</keyword>
<gene>
    <name evidence="3" type="ORF">TNIN_260171</name>
</gene>
<accession>A0A8X6YAU4</accession>
<evidence type="ECO:0000313" key="3">
    <source>
        <dbReference type="EMBL" id="GFY69385.1"/>
    </source>
</evidence>
<dbReference type="Proteomes" id="UP000886998">
    <property type="component" value="Unassembled WGS sequence"/>
</dbReference>
<keyword evidence="2" id="KW-0472">Membrane</keyword>
<feature type="region of interest" description="Disordered" evidence="1">
    <location>
        <begin position="242"/>
        <end position="291"/>
    </location>
</feature>
<feature type="transmembrane region" description="Helical" evidence="2">
    <location>
        <begin position="119"/>
        <end position="142"/>
    </location>
</feature>